<dbReference type="EMBL" id="UYRU01045655">
    <property type="protein sequence ID" value="VDN08715.1"/>
    <property type="molecule type" value="Genomic_DNA"/>
</dbReference>
<protein>
    <submittedName>
        <fullName evidence="1">Uncharacterized protein</fullName>
    </submittedName>
</protein>
<dbReference type="Proteomes" id="UP000281553">
    <property type="component" value="Unassembled WGS sequence"/>
</dbReference>
<gene>
    <name evidence="1" type="ORF">DILT_LOCUS4546</name>
</gene>
<evidence type="ECO:0000313" key="2">
    <source>
        <dbReference type="Proteomes" id="UP000281553"/>
    </source>
</evidence>
<sequence>MRQLAAYGVDQATAVQHRASLLSCVNIAYSTYTYGRIRVKQTYAVAECEMRQFLLASHDKKTGIVLNMLVNSDVSDEAFNTGDAQIARDVYVIR</sequence>
<proteinExistence type="predicted"/>
<accession>A0A3P7KUU5</accession>
<reference evidence="1 2" key="1">
    <citation type="submission" date="2018-11" db="EMBL/GenBank/DDBJ databases">
        <authorList>
            <consortium name="Pathogen Informatics"/>
        </authorList>
    </citation>
    <scope>NUCLEOTIDE SEQUENCE [LARGE SCALE GENOMIC DNA]</scope>
</reference>
<dbReference type="AlphaFoldDB" id="A0A3P7KUU5"/>
<name>A0A3P7KUU5_DIBLA</name>
<evidence type="ECO:0000313" key="1">
    <source>
        <dbReference type="EMBL" id="VDN08715.1"/>
    </source>
</evidence>
<keyword evidence="2" id="KW-1185">Reference proteome</keyword>
<organism evidence="1 2">
    <name type="scientific">Dibothriocephalus latus</name>
    <name type="common">Fish tapeworm</name>
    <name type="synonym">Diphyllobothrium latum</name>
    <dbReference type="NCBI Taxonomy" id="60516"/>
    <lineage>
        <taxon>Eukaryota</taxon>
        <taxon>Metazoa</taxon>
        <taxon>Spiralia</taxon>
        <taxon>Lophotrochozoa</taxon>
        <taxon>Platyhelminthes</taxon>
        <taxon>Cestoda</taxon>
        <taxon>Eucestoda</taxon>
        <taxon>Diphyllobothriidea</taxon>
        <taxon>Diphyllobothriidae</taxon>
        <taxon>Dibothriocephalus</taxon>
    </lineage>
</organism>